<name>A0ABQ7YV07_BRANA</name>
<evidence type="ECO:0000313" key="2">
    <source>
        <dbReference type="Proteomes" id="UP000824890"/>
    </source>
</evidence>
<gene>
    <name evidence="1" type="ORF">HID58_078796</name>
</gene>
<reference evidence="1 2" key="1">
    <citation type="submission" date="2021-05" db="EMBL/GenBank/DDBJ databases">
        <title>Genome Assembly of Synthetic Allotetraploid Brassica napus Reveals Homoeologous Exchanges between Subgenomes.</title>
        <authorList>
            <person name="Davis J.T."/>
        </authorList>
    </citation>
    <scope>NUCLEOTIDE SEQUENCE [LARGE SCALE GENOMIC DNA]</scope>
    <source>
        <strain evidence="2">cv. Da-Ae</strain>
        <tissue evidence="1">Seedling</tissue>
    </source>
</reference>
<dbReference type="EMBL" id="JAGKQM010000017">
    <property type="protein sequence ID" value="KAH0871774.1"/>
    <property type="molecule type" value="Genomic_DNA"/>
</dbReference>
<accession>A0ABQ7YV07</accession>
<dbReference type="Proteomes" id="UP000824890">
    <property type="component" value="Unassembled WGS sequence"/>
</dbReference>
<proteinExistence type="predicted"/>
<comment type="caution">
    <text evidence="1">The sequence shown here is derived from an EMBL/GenBank/DDBJ whole genome shotgun (WGS) entry which is preliminary data.</text>
</comment>
<feature type="non-terminal residue" evidence="1">
    <location>
        <position position="176"/>
    </location>
</feature>
<feature type="non-terminal residue" evidence="1">
    <location>
        <position position="1"/>
    </location>
</feature>
<sequence>ETRLRFIFFFFSLSVSPSRRREGRFLWLSVVLLLSTPQRRLLSSRKEKSDVSIDGSARGRMTAIWMESLSRWLSETQINAAEFGTWMDQDARSRFKTKINGVSCSGSGDGWMKTHDPGSPDQRRTLVDRGNHLSLLCPIESRQCEKMEQWEWNNHEVSMVLRSRLVSRSFQSHGVK</sequence>
<organism evidence="1 2">
    <name type="scientific">Brassica napus</name>
    <name type="common">Rape</name>
    <dbReference type="NCBI Taxonomy" id="3708"/>
    <lineage>
        <taxon>Eukaryota</taxon>
        <taxon>Viridiplantae</taxon>
        <taxon>Streptophyta</taxon>
        <taxon>Embryophyta</taxon>
        <taxon>Tracheophyta</taxon>
        <taxon>Spermatophyta</taxon>
        <taxon>Magnoliopsida</taxon>
        <taxon>eudicotyledons</taxon>
        <taxon>Gunneridae</taxon>
        <taxon>Pentapetalae</taxon>
        <taxon>rosids</taxon>
        <taxon>malvids</taxon>
        <taxon>Brassicales</taxon>
        <taxon>Brassicaceae</taxon>
        <taxon>Brassiceae</taxon>
        <taxon>Brassica</taxon>
    </lineage>
</organism>
<keyword evidence="2" id="KW-1185">Reference proteome</keyword>
<protein>
    <submittedName>
        <fullName evidence="1">Uncharacterized protein</fullName>
    </submittedName>
</protein>
<evidence type="ECO:0000313" key="1">
    <source>
        <dbReference type="EMBL" id="KAH0871774.1"/>
    </source>
</evidence>